<accession>A0A6C2UFD0</accession>
<sequence length="294" mass="33689">MDYVAQLKALPKEHDYFIGFDSDGCVFDTMELKHKECFCPAVIKHMQCQPVSKAAREVWDFVNLYSKTRGCNRFFAIQFFRDLLRERKDVQARNFQVLELKELDAWIERETKLGNPALKAEVEKTGNEELKRMLDWSMEVNARVADMVSGVAPFPRVMDVLKTGNKKADMIVVSQTPLEALEREWEENGMTPYVNLIAGQEHGTKSEHIHFATEGKGYDADKILKVGDAPGDYKAAMDNRAFFYPIIPGNEEASWSRLASDALDRFFEGTFAGLYQQMLLKEFDAALPEKPHWD</sequence>
<dbReference type="InterPro" id="IPR036412">
    <property type="entry name" value="HAD-like_sf"/>
</dbReference>
<gene>
    <name evidence="1" type="ORF">SCARR_00682</name>
</gene>
<evidence type="ECO:0000313" key="2">
    <source>
        <dbReference type="Proteomes" id="UP000346198"/>
    </source>
</evidence>
<organism evidence="1 2">
    <name type="scientific">Pontiella sulfatireligans</name>
    <dbReference type="NCBI Taxonomy" id="2750658"/>
    <lineage>
        <taxon>Bacteria</taxon>
        <taxon>Pseudomonadati</taxon>
        <taxon>Kiritimatiellota</taxon>
        <taxon>Kiritimatiellia</taxon>
        <taxon>Kiritimatiellales</taxon>
        <taxon>Pontiellaceae</taxon>
        <taxon>Pontiella</taxon>
    </lineage>
</organism>
<dbReference type="Gene3D" id="1.10.150.240">
    <property type="entry name" value="Putative phosphatase, domain 2"/>
    <property type="match status" value="1"/>
</dbReference>
<dbReference type="RefSeq" id="WP_136060094.1">
    <property type="nucleotide sequence ID" value="NZ_CAAHFH010000001.1"/>
</dbReference>
<keyword evidence="2" id="KW-1185">Reference proteome</keyword>
<dbReference type="InterPro" id="IPR041492">
    <property type="entry name" value="HAD_2"/>
</dbReference>
<dbReference type="InterPro" id="IPR023214">
    <property type="entry name" value="HAD_sf"/>
</dbReference>
<dbReference type="InterPro" id="IPR023198">
    <property type="entry name" value="PGP-like_dom2"/>
</dbReference>
<dbReference type="Gene3D" id="3.40.50.1000">
    <property type="entry name" value="HAD superfamily/HAD-like"/>
    <property type="match status" value="1"/>
</dbReference>
<dbReference type="AlphaFoldDB" id="A0A6C2UFD0"/>
<reference evidence="1 2" key="1">
    <citation type="submission" date="2019-04" db="EMBL/GenBank/DDBJ databases">
        <authorList>
            <person name="Van Vliet M D."/>
        </authorList>
    </citation>
    <scope>NUCLEOTIDE SEQUENCE [LARGE SCALE GENOMIC DNA]</scope>
    <source>
        <strain evidence="1 2">F21</strain>
    </source>
</reference>
<proteinExistence type="predicted"/>
<dbReference type="Proteomes" id="UP000346198">
    <property type="component" value="Unassembled WGS sequence"/>
</dbReference>
<evidence type="ECO:0000313" key="1">
    <source>
        <dbReference type="EMBL" id="VGO18629.1"/>
    </source>
</evidence>
<evidence type="ECO:0008006" key="3">
    <source>
        <dbReference type="Google" id="ProtNLM"/>
    </source>
</evidence>
<dbReference type="EMBL" id="CAAHFH010000001">
    <property type="protein sequence ID" value="VGO18629.1"/>
    <property type="molecule type" value="Genomic_DNA"/>
</dbReference>
<name>A0A6C2UFD0_9BACT</name>
<dbReference type="SUPFAM" id="SSF56784">
    <property type="entry name" value="HAD-like"/>
    <property type="match status" value="1"/>
</dbReference>
<dbReference type="Pfam" id="PF13419">
    <property type="entry name" value="HAD_2"/>
    <property type="match status" value="1"/>
</dbReference>
<protein>
    <recommendedName>
        <fullName evidence="3">Phosphoglycolate phosphatase</fullName>
    </recommendedName>
</protein>